<keyword evidence="1" id="KW-0732">Signal</keyword>
<organism evidence="2">
    <name type="scientific">Pectobacterium carotovorum</name>
    <name type="common">Erwinia carotovora</name>
    <dbReference type="NCBI Taxonomy" id="554"/>
    <lineage>
        <taxon>Bacteria</taxon>
        <taxon>Pseudomonadati</taxon>
        <taxon>Pseudomonadota</taxon>
        <taxon>Gammaproteobacteria</taxon>
        <taxon>Enterobacterales</taxon>
        <taxon>Pectobacteriaceae</taxon>
        <taxon>Pectobacterium</taxon>
    </lineage>
</organism>
<geneLocation type="plasmid" evidence="2">
    <name>Drgb3</name>
</geneLocation>
<evidence type="ECO:0000313" key="2">
    <source>
        <dbReference type="EMBL" id="ALG88598.1"/>
    </source>
</evidence>
<keyword evidence="2" id="KW-0614">Plasmid</keyword>
<feature type="signal peptide" evidence="1">
    <location>
        <begin position="1"/>
        <end position="18"/>
    </location>
</feature>
<proteinExistence type="predicted"/>
<protein>
    <submittedName>
        <fullName evidence="2">Uncharacterized protein</fullName>
    </submittedName>
</protein>
<reference evidence="2" key="1">
    <citation type="journal article" date="2015" name="Environ. Microbiol.">
        <title>Plasmids from the gut microbiome of cabbage root fly larvae encode SaxA that catalyses the conversion of the plant toxin 2-phenylethyl isothiocyanate.</title>
        <authorList>
            <person name="Welte C.U."/>
            <person name="de Graaf R.M."/>
            <person name="van den Bosch T.J."/>
            <person name="Op den Camp H.J."/>
            <person name="van Dam N.M."/>
            <person name="Jetten M.S."/>
        </authorList>
    </citation>
    <scope>NUCLEOTIDE SEQUENCE</scope>
    <source>
        <plasmid evidence="2">Drgb3</plasmid>
    </source>
</reference>
<accession>A0A0N9NRD0</accession>
<name>A0A0N9NRD0_PECCA</name>
<sequence length="121" mass="13415">MKNILFIVLFFVPFVVSAQPNSFDDENINVFVQAVTTVSPEIGATVKLIAQQQKEVCGHEINIAQIMNIMASSKTYAYVLMSLTKGRESNERGHVNDVLREMQCGGENPTLADWVVPNADK</sequence>
<reference evidence="2" key="2">
    <citation type="submission" date="2015-07" db="EMBL/GenBank/DDBJ databases">
        <authorList>
            <person name="Welte C."/>
            <person name="de Graaf R."/>
            <person name="van den Bosch T.J.M."/>
            <person name="Op den Camp H."/>
            <person name="van Dam N."/>
            <person name="Jetten M."/>
        </authorList>
    </citation>
    <scope>NUCLEOTIDE SEQUENCE</scope>
    <source>
        <plasmid evidence="2">Drgb3</plasmid>
    </source>
</reference>
<dbReference type="AlphaFoldDB" id="A0A0N9NRD0"/>
<feature type="chain" id="PRO_5006038229" evidence="1">
    <location>
        <begin position="19"/>
        <end position="121"/>
    </location>
</feature>
<evidence type="ECO:0000256" key="1">
    <source>
        <dbReference type="SAM" id="SignalP"/>
    </source>
</evidence>
<dbReference type="RefSeq" id="WP_181375115.1">
    <property type="nucleotide sequence ID" value="NZ_KT351734.1"/>
</dbReference>
<dbReference type="EMBL" id="KT351734">
    <property type="protein sequence ID" value="ALG88598.1"/>
    <property type="molecule type" value="Genomic_DNA"/>
</dbReference>